<dbReference type="EMBL" id="CP011409">
    <property type="protein sequence ID" value="AKZ61815.1"/>
    <property type="molecule type" value="Genomic_DNA"/>
</dbReference>
<sequence length="201" mass="22680">MSPAALILQWRELNDRHPSTWPRAWRNALLSMLFLAVLLAGRQLYLMPDIEALARNEQDYAALKSAYPEKHRRATTFAHSAQRVQDMKQRVAILEQQLHPNIDIDLVLNGISDAALQNRLQFEFARPGRPDTGHGYVEAPVAIRVSGNYHDVGRFCADIAAMTHLVILSDMRVSNADRPGQVRLEAVALAYRRDSGKEDKS</sequence>
<dbReference type="InterPro" id="IPR014717">
    <property type="entry name" value="Transl_elong_EF1B/ribsomal_bS6"/>
</dbReference>
<proteinExistence type="predicted"/>
<evidence type="ECO:0008006" key="3">
    <source>
        <dbReference type="Google" id="ProtNLM"/>
    </source>
</evidence>
<dbReference type="Pfam" id="PF04350">
    <property type="entry name" value="PilO"/>
    <property type="match status" value="1"/>
</dbReference>
<dbReference type="PANTHER" id="PTHR39555:SF1">
    <property type="entry name" value="TYPE IV PILUS INNER MEMBRANE COMPONENT PILO"/>
    <property type="match status" value="1"/>
</dbReference>
<dbReference type="InterPro" id="IPR007445">
    <property type="entry name" value="PilO"/>
</dbReference>
<dbReference type="RefSeq" id="WP_053195316.1">
    <property type="nucleotide sequence ID" value="NZ_CP011409.1"/>
</dbReference>
<gene>
    <name evidence="1" type="ORF">F506_03265</name>
</gene>
<dbReference type="Proteomes" id="UP000063429">
    <property type="component" value="Chromosome"/>
</dbReference>
<evidence type="ECO:0000313" key="1">
    <source>
        <dbReference type="EMBL" id="AKZ61815.1"/>
    </source>
</evidence>
<dbReference type="Gene3D" id="3.30.70.60">
    <property type="match status" value="1"/>
</dbReference>
<organism evidence="1 2">
    <name type="scientific">Herbaspirillum hiltneri N3</name>
    <dbReference type="NCBI Taxonomy" id="1262470"/>
    <lineage>
        <taxon>Bacteria</taxon>
        <taxon>Pseudomonadati</taxon>
        <taxon>Pseudomonadota</taxon>
        <taxon>Betaproteobacteria</taxon>
        <taxon>Burkholderiales</taxon>
        <taxon>Oxalobacteraceae</taxon>
        <taxon>Herbaspirillum</taxon>
    </lineage>
</organism>
<protein>
    <recommendedName>
        <fullName evidence="3">Type IV pilus assembly protein PilO</fullName>
    </recommendedName>
</protein>
<dbReference type="PANTHER" id="PTHR39555">
    <property type="entry name" value="FIMBRIAL ASSEMBLY PROTEIN PILO-LIKE PROTEIN-RELATED"/>
    <property type="match status" value="1"/>
</dbReference>
<evidence type="ECO:0000313" key="2">
    <source>
        <dbReference type="Proteomes" id="UP000063429"/>
    </source>
</evidence>
<reference evidence="2" key="1">
    <citation type="journal article" date="2015" name="Genome Announc.">
        <title>Complete Genome Sequence of Herbaspirillum hiltneri N3 (DSM 17495), Isolated from Surface-Sterilized Wheat Roots.</title>
        <authorList>
            <person name="Guizelini D."/>
            <person name="Saizaki P.M."/>
            <person name="Coimbra N.A."/>
            <person name="Weiss V.A."/>
            <person name="Faoro H."/>
            <person name="Sfeir M.Z."/>
            <person name="Baura V.A."/>
            <person name="Monteiro R.A."/>
            <person name="Chubatsu L.S."/>
            <person name="Souza E.M."/>
            <person name="Cruz L.M."/>
            <person name="Pedrosa F.O."/>
            <person name="Raittz R.T."/>
            <person name="Marchaukoski J.N."/>
            <person name="Steffens M.B."/>
        </authorList>
    </citation>
    <scope>NUCLEOTIDE SEQUENCE [LARGE SCALE GENOMIC DNA]</scope>
    <source>
        <strain evidence="2">N3</strain>
    </source>
</reference>
<keyword evidence="2" id="KW-1185">Reference proteome</keyword>
<name>A0ABM5UXB4_9BURK</name>
<accession>A0ABM5UXB4</accession>